<gene>
    <name evidence="12" type="ORF">ASCRUDRAFT_90821</name>
</gene>
<comment type="function">
    <text evidence="9">Tubulin is the major constituent of microtubules, protein filaments consisting of alpha- and beta-tubulin heterodimers. Gamma-tubulin is a key component of the gamma-tubulin ring complex (gTuRC) which mediates microtubule nucleation. The gTuRC regulates the minus-end nucleation of alpha-beta tubulin heterodimers that grow into microtubule protafilaments, a critical step in centrosome duplication and spindle formation.</text>
</comment>
<dbReference type="FunFam" id="1.10.287.600:FF:000004">
    <property type="entry name" value="Tubulin gamma chain"/>
    <property type="match status" value="1"/>
</dbReference>
<comment type="subcellular location">
    <subcellularLocation>
        <location evidence="1">Cytoplasm</location>
        <location evidence="1">Cytoskeleton</location>
        <location evidence="1">Microtubule organizing center</location>
        <location evidence="1">Spindle pole body</location>
    </subcellularLocation>
</comment>
<keyword evidence="8" id="KW-0206">Cytoskeleton</keyword>
<dbReference type="InterPro" id="IPR003008">
    <property type="entry name" value="Tubulin_FtsZ_GTPase"/>
</dbReference>
<dbReference type="GO" id="GO:0007052">
    <property type="term" value="P:mitotic spindle organization"/>
    <property type="evidence" value="ECO:0007669"/>
    <property type="project" value="EnsemblFungi"/>
</dbReference>
<feature type="region of interest" description="Disordered" evidence="10">
    <location>
        <begin position="393"/>
        <end position="420"/>
    </location>
</feature>
<evidence type="ECO:0000256" key="1">
    <source>
        <dbReference type="ARBA" id="ARBA00004317"/>
    </source>
</evidence>
<dbReference type="GeneID" id="30968699"/>
<evidence type="ECO:0000313" key="13">
    <source>
        <dbReference type="Proteomes" id="UP000095038"/>
    </source>
</evidence>
<feature type="region of interest" description="Disordered" evidence="10">
    <location>
        <begin position="522"/>
        <end position="545"/>
    </location>
</feature>
<evidence type="ECO:0000256" key="10">
    <source>
        <dbReference type="SAM" id="MobiDB-lite"/>
    </source>
</evidence>
<reference evidence="13" key="1">
    <citation type="submission" date="2016-05" db="EMBL/GenBank/DDBJ databases">
        <title>Comparative genomics of biotechnologically important yeasts.</title>
        <authorList>
            <consortium name="DOE Joint Genome Institute"/>
            <person name="Riley R."/>
            <person name="Haridas S."/>
            <person name="Wolfe K.H."/>
            <person name="Lopes M.R."/>
            <person name="Hittinger C.T."/>
            <person name="Goker M."/>
            <person name="Salamov A."/>
            <person name="Wisecaver J."/>
            <person name="Long T.M."/>
            <person name="Aerts A.L."/>
            <person name="Barry K."/>
            <person name="Choi C."/>
            <person name="Clum A."/>
            <person name="Coughlan A.Y."/>
            <person name="Deshpande S."/>
            <person name="Douglass A.P."/>
            <person name="Hanson S.J."/>
            <person name="Klenk H.-P."/>
            <person name="Labutti K."/>
            <person name="Lapidus A."/>
            <person name="Lindquist E."/>
            <person name="Lipzen A."/>
            <person name="Meier-Kolthoff J.P."/>
            <person name="Ohm R.A."/>
            <person name="Otillar R.P."/>
            <person name="Pangilinan J."/>
            <person name="Peng Y."/>
            <person name="Rokas A."/>
            <person name="Rosa C.A."/>
            <person name="Scheuner C."/>
            <person name="Sibirny A.A."/>
            <person name="Slot J.C."/>
            <person name="Stielow J.B."/>
            <person name="Sun H."/>
            <person name="Kurtzman C.P."/>
            <person name="Blackwell M."/>
            <person name="Grigoriev I.V."/>
            <person name="Jeffries T.W."/>
        </authorList>
    </citation>
    <scope>NUCLEOTIDE SEQUENCE [LARGE SCALE GENOMIC DNA]</scope>
    <source>
        <strain evidence="13">DSM 1968</strain>
    </source>
</reference>
<comment type="similarity">
    <text evidence="2 9">Belongs to the tubulin family.</text>
</comment>
<dbReference type="Pfam" id="PF03953">
    <property type="entry name" value="Tubulin_C"/>
    <property type="match status" value="1"/>
</dbReference>
<protein>
    <recommendedName>
        <fullName evidence="3 9">Tubulin gamma chain</fullName>
    </recommendedName>
</protein>
<feature type="domain" description="Tubulin/FtsZ GTPase" evidence="11">
    <location>
        <begin position="66"/>
        <end position="271"/>
    </location>
</feature>
<dbReference type="FunCoup" id="A0A1D2VI38">
    <property type="interactions" value="677"/>
</dbReference>
<dbReference type="SUPFAM" id="SSF55307">
    <property type="entry name" value="Tubulin C-terminal domain-like"/>
    <property type="match status" value="1"/>
</dbReference>
<proteinExistence type="inferred from homology"/>
<keyword evidence="13" id="KW-1185">Reference proteome</keyword>
<dbReference type="RefSeq" id="XP_020047621.1">
    <property type="nucleotide sequence ID" value="XM_020195063.1"/>
</dbReference>
<dbReference type="PROSITE" id="PS00227">
    <property type="entry name" value="TUBULIN"/>
    <property type="match status" value="1"/>
</dbReference>
<dbReference type="GO" id="GO:0051417">
    <property type="term" value="P:microtubule nucleation by spindle pole body"/>
    <property type="evidence" value="ECO:0007669"/>
    <property type="project" value="EnsemblFungi"/>
</dbReference>
<feature type="compositionally biased region" description="Acidic residues" evidence="10">
    <location>
        <begin position="536"/>
        <end position="545"/>
    </location>
</feature>
<dbReference type="PANTHER" id="PTHR11588">
    <property type="entry name" value="TUBULIN"/>
    <property type="match status" value="1"/>
</dbReference>
<evidence type="ECO:0000256" key="6">
    <source>
        <dbReference type="ARBA" id="ARBA00022741"/>
    </source>
</evidence>
<keyword evidence="5 9" id="KW-0493">Microtubule</keyword>
<dbReference type="SMART" id="SM00864">
    <property type="entry name" value="Tubulin"/>
    <property type="match status" value="1"/>
</dbReference>
<evidence type="ECO:0000256" key="2">
    <source>
        <dbReference type="ARBA" id="ARBA00009636"/>
    </source>
</evidence>
<dbReference type="InterPro" id="IPR023123">
    <property type="entry name" value="Tubulin_C"/>
</dbReference>
<dbReference type="Gene3D" id="3.40.50.1440">
    <property type="entry name" value="Tubulin/FtsZ, GTPase domain"/>
    <property type="match status" value="1"/>
</dbReference>
<dbReference type="GO" id="GO:0005200">
    <property type="term" value="F:structural constituent of cytoskeleton"/>
    <property type="evidence" value="ECO:0007669"/>
    <property type="project" value="EnsemblFungi"/>
</dbReference>
<dbReference type="InterPro" id="IPR017975">
    <property type="entry name" value="Tubulin_CS"/>
</dbReference>
<dbReference type="SUPFAM" id="SSF52490">
    <property type="entry name" value="Tubulin nucleotide-binding domain-like"/>
    <property type="match status" value="1"/>
</dbReference>
<dbReference type="InterPro" id="IPR036525">
    <property type="entry name" value="Tubulin/FtsZ_GTPase_sf"/>
</dbReference>
<feature type="compositionally biased region" description="Low complexity" evidence="10">
    <location>
        <begin position="397"/>
        <end position="414"/>
    </location>
</feature>
<dbReference type="CDD" id="cd02188">
    <property type="entry name" value="gamma_tubulin"/>
    <property type="match status" value="1"/>
</dbReference>
<dbReference type="Gene3D" id="3.30.1330.20">
    <property type="entry name" value="Tubulin/FtsZ, C-terminal domain"/>
    <property type="match status" value="1"/>
</dbReference>
<sequence length="545" mass="61455">MPGEIITLQAGQCGNQIGQQFWQQICAEHGISLDGEFDASLYSANNNNSSNSPFYNENNILIDDRKNIFFYESDNNRYTPRSILIDLEPRVLSTIQNKLPNLFNPKNYYSAKNGSGAGNNWLSGFNYSYQHNEELLDVINKEIDSCDNFEGFKLIHSVAGGTGSGLGSYCLESLNDNFPKKLINTYSIFPSNSGNNSSDVVVQPYNTLLTLKRLIEFSDSTILMDNESLTKISIEIFNENEFLKQSISFNEINQLISTIISNLTNSIRFPNYMYNSLTSIYSNLIPLPNLHFLIPSYYPFTIDYVDNVKKIRKNSIYEILLELLNKDNKLLQISNSNGGNYLSMLSFLNCSSKQNDIQRAILKIQERVSFVPWATSNINLLYTKKSPYLKYNRNSKRNINNSDNNSGSNNGRNKPLNMNSNNDVSGLMLSNETNIVVLFKKILKNFDKLIKRNAFLENYKKGAGSLFSEGSSGNNELIQEFNDSKESVQNLIDAYTACDSTSYLADLDSDDERNGAVVEEFEHENNNPGGSTQMEVDGEIETPGL</sequence>
<evidence type="ECO:0000256" key="3">
    <source>
        <dbReference type="ARBA" id="ARBA00018848"/>
    </source>
</evidence>
<accession>A0A1D2VI38</accession>
<dbReference type="Gene3D" id="1.10.287.600">
    <property type="entry name" value="Helix hairpin bin"/>
    <property type="match status" value="1"/>
</dbReference>
<dbReference type="GO" id="GO:0005874">
    <property type="term" value="C:microtubule"/>
    <property type="evidence" value="ECO:0007669"/>
    <property type="project" value="UniProtKB-KW"/>
</dbReference>
<dbReference type="GO" id="GO:0005822">
    <property type="term" value="C:inner plaque of spindle pole body"/>
    <property type="evidence" value="ECO:0007669"/>
    <property type="project" value="EnsemblFungi"/>
</dbReference>
<dbReference type="OrthoDB" id="10249382at2759"/>
<evidence type="ECO:0000313" key="12">
    <source>
        <dbReference type="EMBL" id="ODV61314.1"/>
    </source>
</evidence>
<dbReference type="AlphaFoldDB" id="A0A1D2VI38"/>
<evidence type="ECO:0000256" key="5">
    <source>
        <dbReference type="ARBA" id="ARBA00022701"/>
    </source>
</evidence>
<dbReference type="InterPro" id="IPR008280">
    <property type="entry name" value="Tub_FtsZ_C"/>
</dbReference>
<name>A0A1D2VI38_9ASCO</name>
<dbReference type="GO" id="GO:0031122">
    <property type="term" value="P:cytoplasmic microtubule organization"/>
    <property type="evidence" value="ECO:0007669"/>
    <property type="project" value="InterPro"/>
</dbReference>
<evidence type="ECO:0000256" key="9">
    <source>
        <dbReference type="RuleBase" id="RU000352"/>
    </source>
</evidence>
<evidence type="ECO:0000256" key="4">
    <source>
        <dbReference type="ARBA" id="ARBA00022490"/>
    </source>
</evidence>
<dbReference type="GO" id="GO:0008275">
    <property type="term" value="C:gamma-tubulin small complex"/>
    <property type="evidence" value="ECO:0007669"/>
    <property type="project" value="EnsemblFungi"/>
</dbReference>
<dbReference type="InterPro" id="IPR018316">
    <property type="entry name" value="Tubulin/FtsZ_2-layer-sand-dom"/>
</dbReference>
<dbReference type="InterPro" id="IPR000217">
    <property type="entry name" value="Tubulin"/>
</dbReference>
<keyword evidence="6 9" id="KW-0547">Nucleotide-binding</keyword>
<keyword evidence="4" id="KW-0963">Cytoplasm</keyword>
<dbReference type="InParanoid" id="A0A1D2VI38"/>
<organism evidence="12 13">
    <name type="scientific">Ascoidea rubescens DSM 1968</name>
    <dbReference type="NCBI Taxonomy" id="1344418"/>
    <lineage>
        <taxon>Eukaryota</taxon>
        <taxon>Fungi</taxon>
        <taxon>Dikarya</taxon>
        <taxon>Ascomycota</taxon>
        <taxon>Saccharomycotina</taxon>
        <taxon>Saccharomycetes</taxon>
        <taxon>Ascoideaceae</taxon>
        <taxon>Ascoidea</taxon>
    </lineage>
</organism>
<dbReference type="InterPro" id="IPR002454">
    <property type="entry name" value="Gamma_tubulin"/>
</dbReference>
<dbReference type="GO" id="GO:2000767">
    <property type="term" value="P:positive regulation of cytoplasmic translation"/>
    <property type="evidence" value="ECO:0007669"/>
    <property type="project" value="EnsemblFungi"/>
</dbReference>
<dbReference type="InterPro" id="IPR037103">
    <property type="entry name" value="Tubulin/FtsZ-like_C"/>
</dbReference>
<dbReference type="EMBL" id="KV454479">
    <property type="protein sequence ID" value="ODV61314.1"/>
    <property type="molecule type" value="Genomic_DNA"/>
</dbReference>
<dbReference type="STRING" id="1344418.A0A1D2VI38"/>
<dbReference type="PRINTS" id="PR01161">
    <property type="entry name" value="TUBULIN"/>
</dbReference>
<dbReference type="GO" id="GO:0005525">
    <property type="term" value="F:GTP binding"/>
    <property type="evidence" value="ECO:0007669"/>
    <property type="project" value="UniProtKB-UniRule"/>
</dbReference>
<evidence type="ECO:0000256" key="8">
    <source>
        <dbReference type="ARBA" id="ARBA00023212"/>
    </source>
</evidence>
<evidence type="ECO:0000259" key="11">
    <source>
        <dbReference type="SMART" id="SM00864"/>
    </source>
</evidence>
<dbReference type="Pfam" id="PF00091">
    <property type="entry name" value="Tubulin"/>
    <property type="match status" value="1"/>
</dbReference>
<keyword evidence="7 9" id="KW-0342">GTP-binding</keyword>
<dbReference type="GO" id="GO:0005824">
    <property type="term" value="C:outer plaque of spindle pole body"/>
    <property type="evidence" value="ECO:0007669"/>
    <property type="project" value="EnsemblFungi"/>
</dbReference>
<evidence type="ECO:0000256" key="7">
    <source>
        <dbReference type="ARBA" id="ARBA00023134"/>
    </source>
</evidence>
<dbReference type="PRINTS" id="PR01164">
    <property type="entry name" value="GAMMATUBULIN"/>
</dbReference>
<dbReference type="Proteomes" id="UP000095038">
    <property type="component" value="Unassembled WGS sequence"/>
</dbReference>